<sequence length="463" mass="50065">MESLHIQGAILSPSSGDAYTAALKRNSDLSTLRAAYVVQPATVSDIPLVLAYTAAQSPPLEVAVKGGGAHSSTWASSDGGIVIDLSKLNKVTLAEDKQSISVQGGALWEDVYKVTSQANVDVVGAPLWFVGVGGFTLGGGYGPLSGEHGLAIDNLLSATVVLADGRVVRTSAEEESDLFWAIRGGGGQFGIVVEFVFKVHPYAGPFTGSLLVCPVADKADLVKILDVITAWKKTQTSAERFTLHFSRPPPEFKPCVLIFPSTLHDADGARAQGSFAPFLELGRAALPFKPAPDFLTVSHAADRALEHAPRRLVIRGTMFTDFFPELLGAVWDKWLEFTEGNADVRSSAVLWDCTVPDKIADVKPGDTALKTRVPHYWMAVQGRSTTDESVEACRNFTADVVQFVREKNIELSGQDLGWFLNMCQGDEKPEDVFGENLPRLRDIKNKYDPKNVFSRGVSLKSRT</sequence>
<reference evidence="7 8" key="1">
    <citation type="journal article" date="2018" name="Biotechnol. Biofuels">
        <title>Integrative visual omics of the white-rot fungus Polyporus brumalis exposes the biotechnological potential of its oxidative enzymes for delignifying raw plant biomass.</title>
        <authorList>
            <person name="Miyauchi S."/>
            <person name="Rancon A."/>
            <person name="Drula E."/>
            <person name="Hage H."/>
            <person name="Chaduli D."/>
            <person name="Favel A."/>
            <person name="Grisel S."/>
            <person name="Henrissat B."/>
            <person name="Herpoel-Gimbert I."/>
            <person name="Ruiz-Duenas F.J."/>
            <person name="Chevret D."/>
            <person name="Hainaut M."/>
            <person name="Lin J."/>
            <person name="Wang M."/>
            <person name="Pangilinan J."/>
            <person name="Lipzen A."/>
            <person name="Lesage-Meessen L."/>
            <person name="Navarro D."/>
            <person name="Riley R."/>
            <person name="Grigoriev I.V."/>
            <person name="Zhou S."/>
            <person name="Raouche S."/>
            <person name="Rosso M.N."/>
        </authorList>
    </citation>
    <scope>NUCLEOTIDE SEQUENCE [LARGE SCALE GENOMIC DNA]</scope>
    <source>
        <strain evidence="7 8">BRFM 1820</strain>
    </source>
</reference>
<dbReference type="GO" id="GO:0071949">
    <property type="term" value="F:FAD binding"/>
    <property type="evidence" value="ECO:0007669"/>
    <property type="project" value="InterPro"/>
</dbReference>
<dbReference type="PROSITE" id="PS51387">
    <property type="entry name" value="FAD_PCMH"/>
    <property type="match status" value="1"/>
</dbReference>
<dbReference type="InterPro" id="IPR006094">
    <property type="entry name" value="Oxid_FAD_bind_N"/>
</dbReference>
<dbReference type="InterPro" id="IPR016166">
    <property type="entry name" value="FAD-bd_PCMH"/>
</dbReference>
<keyword evidence="8" id="KW-1185">Reference proteome</keyword>
<evidence type="ECO:0000256" key="1">
    <source>
        <dbReference type="ARBA" id="ARBA00001974"/>
    </source>
</evidence>
<dbReference type="InterPro" id="IPR050416">
    <property type="entry name" value="FAD-linked_Oxidoreductase"/>
</dbReference>
<evidence type="ECO:0000313" key="8">
    <source>
        <dbReference type="Proteomes" id="UP000256964"/>
    </source>
</evidence>
<accession>A0A371CN02</accession>
<dbReference type="InterPro" id="IPR012951">
    <property type="entry name" value="BBE"/>
</dbReference>
<evidence type="ECO:0000256" key="3">
    <source>
        <dbReference type="ARBA" id="ARBA00022630"/>
    </source>
</evidence>
<name>A0A371CN02_9APHY</name>
<organism evidence="7 8">
    <name type="scientific">Lentinus brumalis</name>
    <dbReference type="NCBI Taxonomy" id="2498619"/>
    <lineage>
        <taxon>Eukaryota</taxon>
        <taxon>Fungi</taxon>
        <taxon>Dikarya</taxon>
        <taxon>Basidiomycota</taxon>
        <taxon>Agaricomycotina</taxon>
        <taxon>Agaricomycetes</taxon>
        <taxon>Polyporales</taxon>
        <taxon>Polyporaceae</taxon>
        <taxon>Lentinus</taxon>
    </lineage>
</organism>
<protein>
    <submittedName>
        <fullName evidence="7">FAD-binding domain-containing protein</fullName>
    </submittedName>
</protein>
<evidence type="ECO:0000259" key="6">
    <source>
        <dbReference type="PROSITE" id="PS51387"/>
    </source>
</evidence>
<comment type="cofactor">
    <cofactor evidence="1">
        <name>FAD</name>
        <dbReference type="ChEBI" id="CHEBI:57692"/>
    </cofactor>
</comment>
<dbReference type="PANTHER" id="PTHR42973:SF39">
    <property type="entry name" value="FAD-BINDING PCMH-TYPE DOMAIN-CONTAINING PROTEIN"/>
    <property type="match status" value="1"/>
</dbReference>
<dbReference type="SUPFAM" id="SSF56176">
    <property type="entry name" value="FAD-binding/transporter-associated domain-like"/>
    <property type="match status" value="1"/>
</dbReference>
<feature type="domain" description="FAD-binding PCMH-type" evidence="6">
    <location>
        <begin position="29"/>
        <end position="202"/>
    </location>
</feature>
<evidence type="ECO:0000256" key="4">
    <source>
        <dbReference type="ARBA" id="ARBA00022827"/>
    </source>
</evidence>
<dbReference type="Proteomes" id="UP000256964">
    <property type="component" value="Unassembled WGS sequence"/>
</dbReference>
<dbReference type="Pfam" id="PF01565">
    <property type="entry name" value="FAD_binding_4"/>
    <property type="match status" value="1"/>
</dbReference>
<dbReference type="OrthoDB" id="415825at2759"/>
<dbReference type="SUPFAM" id="SSF55103">
    <property type="entry name" value="FAD-linked oxidases, C-terminal domain"/>
    <property type="match status" value="1"/>
</dbReference>
<dbReference type="Gene3D" id="3.30.465.10">
    <property type="match status" value="1"/>
</dbReference>
<dbReference type="EMBL" id="KZ857505">
    <property type="protein sequence ID" value="RDX41665.1"/>
    <property type="molecule type" value="Genomic_DNA"/>
</dbReference>
<dbReference type="AlphaFoldDB" id="A0A371CN02"/>
<keyword evidence="3" id="KW-0285">Flavoprotein</keyword>
<dbReference type="InterPro" id="IPR036318">
    <property type="entry name" value="FAD-bd_PCMH-like_sf"/>
</dbReference>
<dbReference type="InterPro" id="IPR016169">
    <property type="entry name" value="FAD-bd_PCMH_sub2"/>
</dbReference>
<dbReference type="InterPro" id="IPR016167">
    <property type="entry name" value="FAD-bd_PCMH_sub1"/>
</dbReference>
<dbReference type="InterPro" id="IPR016164">
    <property type="entry name" value="FAD-linked_Oxase-like_C"/>
</dbReference>
<keyword evidence="5" id="KW-0560">Oxidoreductase</keyword>
<evidence type="ECO:0000256" key="5">
    <source>
        <dbReference type="ARBA" id="ARBA00023002"/>
    </source>
</evidence>
<dbReference type="Pfam" id="PF08031">
    <property type="entry name" value="BBE"/>
    <property type="match status" value="1"/>
</dbReference>
<keyword evidence="4" id="KW-0274">FAD</keyword>
<comment type="similarity">
    <text evidence="2">Belongs to the oxygen-dependent FAD-linked oxidoreductase family.</text>
</comment>
<dbReference type="GO" id="GO:0016491">
    <property type="term" value="F:oxidoreductase activity"/>
    <property type="evidence" value="ECO:0007669"/>
    <property type="project" value="UniProtKB-KW"/>
</dbReference>
<dbReference type="Gene3D" id="3.30.43.10">
    <property type="entry name" value="Uridine Diphospho-n-acetylenolpyruvylglucosamine Reductase, domain 2"/>
    <property type="match status" value="1"/>
</dbReference>
<dbReference type="PANTHER" id="PTHR42973">
    <property type="entry name" value="BINDING OXIDOREDUCTASE, PUTATIVE (AFU_ORTHOLOGUE AFUA_1G17690)-RELATED"/>
    <property type="match status" value="1"/>
</dbReference>
<dbReference type="STRING" id="139420.A0A371CN02"/>
<evidence type="ECO:0000256" key="2">
    <source>
        <dbReference type="ARBA" id="ARBA00005466"/>
    </source>
</evidence>
<proteinExistence type="inferred from homology"/>
<evidence type="ECO:0000313" key="7">
    <source>
        <dbReference type="EMBL" id="RDX41665.1"/>
    </source>
</evidence>
<dbReference type="Gene3D" id="3.40.462.20">
    <property type="match status" value="1"/>
</dbReference>
<gene>
    <name evidence="7" type="ORF">OH76DRAFT_1489299</name>
</gene>